<evidence type="ECO:0000313" key="3">
    <source>
        <dbReference type="EMBL" id="QHH10971.1"/>
    </source>
</evidence>
<dbReference type="EMBL" id="DACQKT010000016">
    <property type="protein sequence ID" value="HAS6679609.1"/>
    <property type="molecule type" value="Genomic_DNA"/>
</dbReference>
<reference evidence="3 4" key="2">
    <citation type="submission" date="2018-12" db="EMBL/GenBank/DDBJ databases">
        <title>Genomic insights into the evolutionary origins and pathogenicity of five Vibrio parahaemolyticus strains isolated from the shrimp with acute hepatopancreatic necrosis disease (AHPND).</title>
        <authorList>
            <person name="Yang Q."/>
            <person name="Dong X."/>
            <person name="Xie G."/>
            <person name="Fu S."/>
            <person name="Zou P."/>
            <person name="Sun J."/>
            <person name="Wang Y."/>
            <person name="Huang J."/>
        </authorList>
    </citation>
    <scope>NUCLEOTIDE SEQUENCE [LARGE SCALE GENOMIC DNA]</scope>
    <source>
        <strain evidence="3 4">20160303005-1</strain>
    </source>
</reference>
<proteinExistence type="predicted"/>
<reference evidence="2" key="3">
    <citation type="submission" date="2019-12" db="EMBL/GenBank/DDBJ databases">
        <authorList>
            <consortium name="NCBI Pathogen Detection Project"/>
        </authorList>
    </citation>
    <scope>NUCLEOTIDE SEQUENCE</scope>
    <source>
        <strain evidence="2">1930</strain>
    </source>
</reference>
<dbReference type="Pfam" id="PF14130">
    <property type="entry name" value="Cap4_nuclease"/>
    <property type="match status" value="1"/>
</dbReference>
<feature type="domain" description="CD-NTase associated protein 4-like DNA endonuclease" evidence="1">
    <location>
        <begin position="30"/>
        <end position="236"/>
    </location>
</feature>
<gene>
    <name evidence="3" type="ORF">EHC69_17490</name>
    <name evidence="2" type="ORF">I7278_22755</name>
</gene>
<evidence type="ECO:0000313" key="2">
    <source>
        <dbReference type="EMBL" id="HAS6679609.1"/>
    </source>
</evidence>
<accession>A0A7Z2MVI4</accession>
<dbReference type="EMBL" id="CP034298">
    <property type="protein sequence ID" value="QHH10971.1"/>
    <property type="molecule type" value="Genomic_DNA"/>
</dbReference>
<evidence type="ECO:0000259" key="1">
    <source>
        <dbReference type="Pfam" id="PF14130"/>
    </source>
</evidence>
<evidence type="ECO:0000313" key="4">
    <source>
        <dbReference type="Proteomes" id="UP000464718"/>
    </source>
</evidence>
<reference evidence="2" key="1">
    <citation type="journal article" date="2018" name="Genome Biol.">
        <title>SKESA: strategic k-mer extension for scrupulous assemblies.</title>
        <authorList>
            <person name="Souvorov A."/>
            <person name="Agarwala R."/>
            <person name="Lipman D.J."/>
        </authorList>
    </citation>
    <scope>NUCLEOTIDE SEQUENCE</scope>
    <source>
        <strain evidence="2">1930</strain>
    </source>
</reference>
<protein>
    <submittedName>
        <fullName evidence="2">DUF4297 domain-containing protein</fullName>
    </submittedName>
</protein>
<organism evidence="2">
    <name type="scientific">Vibrio parahaemolyticus</name>
    <dbReference type="NCBI Taxonomy" id="670"/>
    <lineage>
        <taxon>Bacteria</taxon>
        <taxon>Pseudomonadati</taxon>
        <taxon>Pseudomonadota</taxon>
        <taxon>Gammaproteobacteria</taxon>
        <taxon>Vibrionales</taxon>
        <taxon>Vibrionaceae</taxon>
        <taxon>Vibrio</taxon>
    </lineage>
</organism>
<sequence length="374" mass="43213">MHLIILYELVLLWLGHMVDNILNEPQRETSGAETFAKYEFQFHWALCKVLQKHQKQEEYALLIEYHEDVVIADSMDSQEAKFGFYQVKNKTGAKYNVNSLTKRSPAKEGEKNSVLGKLLSSCVGHQYTDRIAEIGLVASNGFKLDQKNNQYNFDVISVGDLSEACITELTNKIESELGESNIPNNLKFILPQIQVENQREYVITQFADLVESLFPNGMCKPVSIYRAIIDEIHRKGCVKYDFADWERLINEKSLTSYKVKEVIAVNTRHSSTERMISDLSCLKDELGWSFTTFKNYRRKIEKLLLQRTGMLTAFEINRMQLIERCLEPIDPEQYSSLKDGLNAQVSKLRADLPEDTFNDDDEIMVEVIYLYLKD</sequence>
<dbReference type="GO" id="GO:0004518">
    <property type="term" value="F:nuclease activity"/>
    <property type="evidence" value="ECO:0007669"/>
    <property type="project" value="InterPro"/>
</dbReference>
<dbReference type="Proteomes" id="UP000464718">
    <property type="component" value="Chromosome i"/>
</dbReference>
<name>A0A7Z2MVI4_VIBPH</name>
<dbReference type="Proteomes" id="UP000856022">
    <property type="component" value="Unassembled WGS sequence"/>
</dbReference>
<dbReference type="AlphaFoldDB" id="A0A7Z2MVI4"/>
<dbReference type="InterPro" id="IPR025382">
    <property type="entry name" value="Cap4-like_endonuclease_dom"/>
</dbReference>